<dbReference type="GO" id="GO:0008270">
    <property type="term" value="F:zinc ion binding"/>
    <property type="evidence" value="ECO:0007669"/>
    <property type="project" value="UniProtKB-KW"/>
</dbReference>
<keyword evidence="1" id="KW-0479">Metal-binding</keyword>
<evidence type="ECO:0000256" key="1">
    <source>
        <dbReference type="PROSITE-ProRule" id="PRU00723"/>
    </source>
</evidence>
<feature type="compositionally biased region" description="Basic and acidic residues" evidence="2">
    <location>
        <begin position="125"/>
        <end position="134"/>
    </location>
</feature>
<protein>
    <recommendedName>
        <fullName evidence="3">C3H1-type domain-containing protein</fullName>
    </recommendedName>
</protein>
<gene>
    <name evidence="4" type="ORF">EVOR1521_LOCUS2438</name>
</gene>
<accession>A0AA36HPL0</accession>
<feature type="domain" description="C3H1-type" evidence="3">
    <location>
        <begin position="93"/>
        <end position="114"/>
    </location>
</feature>
<feature type="region of interest" description="Disordered" evidence="2">
    <location>
        <begin position="125"/>
        <end position="151"/>
    </location>
</feature>
<dbReference type="Pfam" id="PF00642">
    <property type="entry name" value="zf-CCCH"/>
    <property type="match status" value="1"/>
</dbReference>
<comment type="caution">
    <text evidence="4">The sequence shown here is derived from an EMBL/GenBank/DDBJ whole genome shotgun (WGS) entry which is preliminary data.</text>
</comment>
<dbReference type="InterPro" id="IPR000571">
    <property type="entry name" value="Znf_CCCH"/>
</dbReference>
<keyword evidence="1" id="KW-0862">Zinc</keyword>
<evidence type="ECO:0000313" key="5">
    <source>
        <dbReference type="Proteomes" id="UP001178507"/>
    </source>
</evidence>
<dbReference type="PROSITE" id="PS50103">
    <property type="entry name" value="ZF_C3H1"/>
    <property type="match status" value="1"/>
</dbReference>
<dbReference type="Proteomes" id="UP001178507">
    <property type="component" value="Unassembled WGS sequence"/>
</dbReference>
<sequence length="228" mass="25639">MVSPKAFGFKRDLDISEFMGFSLIEDFSIHFGLGYLLYEVAYELMDRHPAPPASIESVAFHFAVELARHSEEVELGEPPAHQLANIAPCLRLLCRKWAKGSCNFANCTFAHGEHELRGVERGSKRFDGKERMNDSDVASDTTKSDEGQSRYSDGLEECCGQLMLLHVQAAAMAARDQREESETPLDLWSREFDLKADMPMKATDGMALRYASLSGFQELRVVLRSHSR</sequence>
<proteinExistence type="predicted"/>
<reference evidence="4" key="1">
    <citation type="submission" date="2023-08" db="EMBL/GenBank/DDBJ databases">
        <authorList>
            <person name="Chen Y."/>
            <person name="Shah S."/>
            <person name="Dougan E. K."/>
            <person name="Thang M."/>
            <person name="Chan C."/>
        </authorList>
    </citation>
    <scope>NUCLEOTIDE SEQUENCE</scope>
</reference>
<evidence type="ECO:0000256" key="2">
    <source>
        <dbReference type="SAM" id="MobiDB-lite"/>
    </source>
</evidence>
<name>A0AA36HPL0_9DINO</name>
<evidence type="ECO:0000313" key="4">
    <source>
        <dbReference type="EMBL" id="CAJ1372337.1"/>
    </source>
</evidence>
<dbReference type="AlphaFoldDB" id="A0AA36HPL0"/>
<dbReference type="EMBL" id="CAUJNA010000128">
    <property type="protein sequence ID" value="CAJ1372337.1"/>
    <property type="molecule type" value="Genomic_DNA"/>
</dbReference>
<evidence type="ECO:0000259" key="3">
    <source>
        <dbReference type="PROSITE" id="PS50103"/>
    </source>
</evidence>
<keyword evidence="1" id="KW-0863">Zinc-finger</keyword>
<dbReference type="Gene3D" id="4.10.1000.10">
    <property type="entry name" value="Zinc finger, CCCH-type"/>
    <property type="match status" value="1"/>
</dbReference>
<keyword evidence="5" id="KW-1185">Reference proteome</keyword>
<feature type="zinc finger region" description="C3H1-type" evidence="1">
    <location>
        <begin position="93"/>
        <end position="114"/>
    </location>
</feature>
<organism evidence="4 5">
    <name type="scientific">Effrenium voratum</name>
    <dbReference type="NCBI Taxonomy" id="2562239"/>
    <lineage>
        <taxon>Eukaryota</taxon>
        <taxon>Sar</taxon>
        <taxon>Alveolata</taxon>
        <taxon>Dinophyceae</taxon>
        <taxon>Suessiales</taxon>
        <taxon>Symbiodiniaceae</taxon>
        <taxon>Effrenium</taxon>
    </lineage>
</organism>